<feature type="coiled-coil region" evidence="1">
    <location>
        <begin position="98"/>
        <end position="125"/>
    </location>
</feature>
<dbReference type="EMBL" id="KV017671">
    <property type="protein sequence ID" value="KZV17927.1"/>
    <property type="molecule type" value="Genomic_DNA"/>
</dbReference>
<protein>
    <submittedName>
        <fullName evidence="3">Uncharacterized protein</fullName>
    </submittedName>
</protein>
<evidence type="ECO:0000313" key="3">
    <source>
        <dbReference type="EMBL" id="KZV17927.1"/>
    </source>
</evidence>
<keyword evidence="1" id="KW-0175">Coiled coil</keyword>
<keyword evidence="4" id="KW-1185">Reference proteome</keyword>
<dbReference type="Proteomes" id="UP000250235">
    <property type="component" value="Unassembled WGS sequence"/>
</dbReference>
<feature type="region of interest" description="Disordered" evidence="2">
    <location>
        <begin position="40"/>
        <end position="67"/>
    </location>
</feature>
<accession>A0A2Z7AA92</accession>
<dbReference type="AlphaFoldDB" id="A0A2Z7AA92"/>
<reference evidence="3 4" key="1">
    <citation type="journal article" date="2015" name="Proc. Natl. Acad. Sci. U.S.A.">
        <title>The resurrection genome of Boea hygrometrica: A blueprint for survival of dehydration.</title>
        <authorList>
            <person name="Xiao L."/>
            <person name="Yang G."/>
            <person name="Zhang L."/>
            <person name="Yang X."/>
            <person name="Zhao S."/>
            <person name="Ji Z."/>
            <person name="Zhou Q."/>
            <person name="Hu M."/>
            <person name="Wang Y."/>
            <person name="Chen M."/>
            <person name="Xu Y."/>
            <person name="Jin H."/>
            <person name="Xiao X."/>
            <person name="Hu G."/>
            <person name="Bao F."/>
            <person name="Hu Y."/>
            <person name="Wan P."/>
            <person name="Li L."/>
            <person name="Deng X."/>
            <person name="Kuang T."/>
            <person name="Xiang C."/>
            <person name="Zhu J.K."/>
            <person name="Oliver M.J."/>
            <person name="He Y."/>
        </authorList>
    </citation>
    <scope>NUCLEOTIDE SEQUENCE [LARGE SCALE GENOMIC DNA]</scope>
    <source>
        <strain evidence="4">cv. XS01</strain>
    </source>
</reference>
<name>A0A2Z7AA92_9LAMI</name>
<evidence type="ECO:0000256" key="2">
    <source>
        <dbReference type="SAM" id="MobiDB-lite"/>
    </source>
</evidence>
<gene>
    <name evidence="3" type="ORF">F511_42851</name>
</gene>
<evidence type="ECO:0000256" key="1">
    <source>
        <dbReference type="SAM" id="Coils"/>
    </source>
</evidence>
<organism evidence="3 4">
    <name type="scientific">Dorcoceras hygrometricum</name>
    <dbReference type="NCBI Taxonomy" id="472368"/>
    <lineage>
        <taxon>Eukaryota</taxon>
        <taxon>Viridiplantae</taxon>
        <taxon>Streptophyta</taxon>
        <taxon>Embryophyta</taxon>
        <taxon>Tracheophyta</taxon>
        <taxon>Spermatophyta</taxon>
        <taxon>Magnoliopsida</taxon>
        <taxon>eudicotyledons</taxon>
        <taxon>Gunneridae</taxon>
        <taxon>Pentapetalae</taxon>
        <taxon>asterids</taxon>
        <taxon>lamiids</taxon>
        <taxon>Lamiales</taxon>
        <taxon>Gesneriaceae</taxon>
        <taxon>Didymocarpoideae</taxon>
        <taxon>Trichosporeae</taxon>
        <taxon>Loxocarpinae</taxon>
        <taxon>Dorcoceras</taxon>
    </lineage>
</organism>
<evidence type="ECO:0000313" key="4">
    <source>
        <dbReference type="Proteomes" id="UP000250235"/>
    </source>
</evidence>
<proteinExistence type="predicted"/>
<sequence length="231" mass="26095">MRKLNQQLRVSAPAHNSLQKGYRMKELLKRGPNLPQTYQTVAGNDGKCRRNATVNNSRNEEDDEQSKNLSSRWFDKIKFSSWFSSSLYTAAGLAMETSKVKSGVRNQAEAKLNQLEQELRVAILITVDESVDSRYSRRLLMSNVEQEADTRKRNSEEGDVVLKNQQMIQQMVLATMIQQKCKVKDSAVGLARLLRSKEEVVISKDDVSLSIEEAGGSNRDVIISIIEADEE</sequence>